<proteinExistence type="predicted"/>
<evidence type="ECO:0000313" key="4">
    <source>
        <dbReference type="Proteomes" id="UP000309454"/>
    </source>
</evidence>
<evidence type="ECO:0000256" key="1">
    <source>
        <dbReference type="SAM" id="Phobius"/>
    </source>
</evidence>
<dbReference type="PROSITE" id="PS51257">
    <property type="entry name" value="PROKAR_LIPOPROTEIN"/>
    <property type="match status" value="1"/>
</dbReference>
<feature type="transmembrane region" description="Helical" evidence="1">
    <location>
        <begin position="184"/>
        <end position="204"/>
    </location>
</feature>
<evidence type="ECO:0000256" key="2">
    <source>
        <dbReference type="SAM" id="SignalP"/>
    </source>
</evidence>
<keyword evidence="2" id="KW-0732">Signal</keyword>
<dbReference type="Proteomes" id="UP000309454">
    <property type="component" value="Unassembled WGS sequence"/>
</dbReference>
<keyword evidence="1" id="KW-0472">Membrane</keyword>
<feature type="transmembrane region" description="Helical" evidence="1">
    <location>
        <begin position="149"/>
        <end position="172"/>
    </location>
</feature>
<dbReference type="InterPro" id="IPR010178">
    <property type="entry name" value="Lit"/>
</dbReference>
<reference evidence="3 4" key="1">
    <citation type="submission" date="2019-04" db="EMBL/GenBank/DDBJ databases">
        <title>Microbes associate with the intestines of laboratory mice.</title>
        <authorList>
            <person name="Navarre W."/>
            <person name="Wong E."/>
            <person name="Huang K.C."/>
            <person name="Tropini C."/>
            <person name="Ng K."/>
            <person name="Yu B."/>
        </authorList>
    </citation>
    <scope>NUCLEOTIDE SEQUENCE [LARGE SCALE GENOMIC DNA]</scope>
    <source>
        <strain evidence="3 4">NM48_B13</strain>
    </source>
</reference>
<evidence type="ECO:0000313" key="3">
    <source>
        <dbReference type="EMBL" id="TJW12246.1"/>
    </source>
</evidence>
<sequence>MARVWEKAVCAAGSALLTVTLLAAGLGACCLPPTTEALAGATEKPDDSPYTAEQLARLARAARDYTVDFRFGAPQEALARLDGAIVEAAVVACEDPAKADEWTLRAKEAALRPQQPHNPVAQAQQLAAVSDRYALDTDALRHLDDCNRLITGAAPALALCAAGAVAAGAILARHGRQRLLGRMLVAGPAAMAAALAALAAWAAIDFMGFFSAFHGLFFPQGNWTFPIDSLLITMYPTRFWMGMGAVWAATTVVLSILCLGFGIRLNKNKGNDHD</sequence>
<protein>
    <submittedName>
        <fullName evidence="3">DUF1461 domain-containing protein</fullName>
    </submittedName>
</protein>
<feature type="chain" id="PRO_5038436794" evidence="2">
    <location>
        <begin position="24"/>
        <end position="274"/>
    </location>
</feature>
<organism evidence="3 4">
    <name type="scientific">Parvibacter caecicola</name>
    <dbReference type="NCBI Taxonomy" id="747645"/>
    <lineage>
        <taxon>Bacteria</taxon>
        <taxon>Bacillati</taxon>
        <taxon>Actinomycetota</taxon>
        <taxon>Coriobacteriia</taxon>
        <taxon>Coriobacteriales</taxon>
        <taxon>Coriobacteriaceae</taxon>
        <taxon>Parvibacter</taxon>
    </lineage>
</organism>
<dbReference type="Pfam" id="PF07314">
    <property type="entry name" value="Lit"/>
    <property type="match status" value="1"/>
</dbReference>
<feature type="signal peptide" evidence="2">
    <location>
        <begin position="1"/>
        <end position="23"/>
    </location>
</feature>
<keyword evidence="4" id="KW-1185">Reference proteome</keyword>
<feature type="transmembrane region" description="Helical" evidence="1">
    <location>
        <begin position="239"/>
        <end position="263"/>
    </location>
</feature>
<dbReference type="AlphaFoldDB" id="A0A3N0ACR8"/>
<gene>
    <name evidence="3" type="ORF">E5982_01170</name>
</gene>
<comment type="caution">
    <text evidence="3">The sequence shown here is derived from an EMBL/GenBank/DDBJ whole genome shotgun (WGS) entry which is preliminary data.</text>
</comment>
<accession>A0A3N0ACR8</accession>
<keyword evidence="1" id="KW-1133">Transmembrane helix</keyword>
<dbReference type="EMBL" id="SSTM01000001">
    <property type="protein sequence ID" value="TJW12246.1"/>
    <property type="molecule type" value="Genomic_DNA"/>
</dbReference>
<dbReference type="OrthoDB" id="4804608at2"/>
<name>A0A3N0ACR8_9ACTN</name>
<keyword evidence="1" id="KW-0812">Transmembrane</keyword>